<dbReference type="GO" id="GO:0008170">
    <property type="term" value="F:N-methyltransferase activity"/>
    <property type="evidence" value="ECO:0007669"/>
    <property type="project" value="InterPro"/>
</dbReference>
<dbReference type="Pfam" id="PF02384">
    <property type="entry name" value="N6_Mtase"/>
    <property type="match status" value="1"/>
</dbReference>
<dbReference type="EMBL" id="CAADFL010000425">
    <property type="protein sequence ID" value="VFK16555.1"/>
    <property type="molecule type" value="Genomic_DNA"/>
</dbReference>
<dbReference type="PANTHER" id="PTHR42933:SF3">
    <property type="entry name" value="TYPE I RESTRICTION ENZYME MJAVIII METHYLASE SUBUNIT"/>
    <property type="match status" value="1"/>
</dbReference>
<evidence type="ECO:0000313" key="12">
    <source>
        <dbReference type="EMBL" id="VFJ67056.1"/>
    </source>
</evidence>
<evidence type="ECO:0000256" key="6">
    <source>
        <dbReference type="ARBA" id="ARBA00022747"/>
    </source>
</evidence>
<dbReference type="PANTHER" id="PTHR42933">
    <property type="entry name" value="SLR6095 PROTEIN"/>
    <property type="match status" value="1"/>
</dbReference>
<dbReference type="InterPro" id="IPR002052">
    <property type="entry name" value="DNA_methylase_N6_adenine_CS"/>
</dbReference>
<keyword evidence="4" id="KW-0808">Transferase</keyword>
<accession>A0A450TID2</accession>
<dbReference type="EC" id="2.1.1.72" evidence="2"/>
<dbReference type="CDD" id="cd02440">
    <property type="entry name" value="AdoMet_MTases"/>
    <property type="match status" value="1"/>
</dbReference>
<dbReference type="GO" id="GO:0009007">
    <property type="term" value="F:site-specific DNA-methyltransferase (adenine-specific) activity"/>
    <property type="evidence" value="ECO:0007669"/>
    <property type="project" value="UniProtKB-EC"/>
</dbReference>
<dbReference type="InterPro" id="IPR004546">
    <property type="entry name" value="Restrct_endonuc_T1M"/>
</dbReference>
<evidence type="ECO:0000256" key="8">
    <source>
        <dbReference type="SAM" id="Coils"/>
    </source>
</evidence>
<reference evidence="12" key="1">
    <citation type="submission" date="2019-02" db="EMBL/GenBank/DDBJ databases">
        <authorList>
            <person name="Gruber-Vodicka R. H."/>
            <person name="Seah K. B. B."/>
        </authorList>
    </citation>
    <scope>NUCLEOTIDE SEQUENCE</scope>
    <source>
        <strain evidence="12">BECK_BZ163</strain>
        <strain evidence="13">BECK_BZ164</strain>
        <strain evidence="11">BECK_BZ165</strain>
    </source>
</reference>
<dbReference type="InterPro" id="IPR029063">
    <property type="entry name" value="SAM-dependent_MTases_sf"/>
</dbReference>
<evidence type="ECO:0000256" key="4">
    <source>
        <dbReference type="ARBA" id="ARBA00022679"/>
    </source>
</evidence>
<name>A0A450TID2_9GAMM</name>
<proteinExistence type="inferred from homology"/>
<comment type="catalytic activity">
    <reaction evidence="7">
        <text>a 2'-deoxyadenosine in DNA + S-adenosyl-L-methionine = an N(6)-methyl-2'-deoxyadenosine in DNA + S-adenosyl-L-homocysteine + H(+)</text>
        <dbReference type="Rhea" id="RHEA:15197"/>
        <dbReference type="Rhea" id="RHEA-COMP:12418"/>
        <dbReference type="Rhea" id="RHEA-COMP:12419"/>
        <dbReference type="ChEBI" id="CHEBI:15378"/>
        <dbReference type="ChEBI" id="CHEBI:57856"/>
        <dbReference type="ChEBI" id="CHEBI:59789"/>
        <dbReference type="ChEBI" id="CHEBI:90615"/>
        <dbReference type="ChEBI" id="CHEBI:90616"/>
        <dbReference type="EC" id="2.1.1.72"/>
    </reaction>
</comment>
<dbReference type="GO" id="GO:0003677">
    <property type="term" value="F:DNA binding"/>
    <property type="evidence" value="ECO:0007669"/>
    <property type="project" value="InterPro"/>
</dbReference>
<dbReference type="EMBL" id="CAADEZ010000435">
    <property type="protein sequence ID" value="VFJ67056.1"/>
    <property type="molecule type" value="Genomic_DNA"/>
</dbReference>
<evidence type="ECO:0000256" key="5">
    <source>
        <dbReference type="ARBA" id="ARBA00022691"/>
    </source>
</evidence>
<dbReference type="PROSITE" id="PS00092">
    <property type="entry name" value="N6_MTASE"/>
    <property type="match status" value="1"/>
</dbReference>
<evidence type="ECO:0000259" key="10">
    <source>
        <dbReference type="Pfam" id="PF12161"/>
    </source>
</evidence>
<dbReference type="SUPFAM" id="SSF53335">
    <property type="entry name" value="S-adenosyl-L-methionine-dependent methyltransferases"/>
    <property type="match status" value="1"/>
</dbReference>
<keyword evidence="6" id="KW-0680">Restriction system</keyword>
<evidence type="ECO:0000313" key="11">
    <source>
        <dbReference type="EMBL" id="VFJ64238.1"/>
    </source>
</evidence>
<protein>
    <recommendedName>
        <fullName evidence="2">site-specific DNA-methyltransferase (adenine-specific)</fullName>
        <ecNumber evidence="2">2.1.1.72</ecNumber>
    </recommendedName>
</protein>
<feature type="domain" description="N6 adenine-specific DNA methyltransferase N-terminal" evidence="10">
    <location>
        <begin position="18"/>
        <end position="163"/>
    </location>
</feature>
<dbReference type="Gene3D" id="3.40.50.150">
    <property type="entry name" value="Vaccinia Virus protein VP39"/>
    <property type="match status" value="1"/>
</dbReference>
<evidence type="ECO:0000313" key="13">
    <source>
        <dbReference type="EMBL" id="VFK16555.1"/>
    </source>
</evidence>
<evidence type="ECO:0000259" key="9">
    <source>
        <dbReference type="Pfam" id="PF02384"/>
    </source>
</evidence>
<feature type="coiled-coil region" evidence="8">
    <location>
        <begin position="484"/>
        <end position="518"/>
    </location>
</feature>
<dbReference type="Pfam" id="PF12161">
    <property type="entry name" value="HsdM_N"/>
    <property type="match status" value="1"/>
</dbReference>
<dbReference type="InterPro" id="IPR022749">
    <property type="entry name" value="D12N6_MeTrfase_N"/>
</dbReference>
<evidence type="ECO:0000256" key="2">
    <source>
        <dbReference type="ARBA" id="ARBA00011900"/>
    </source>
</evidence>
<dbReference type="GO" id="GO:0009307">
    <property type="term" value="P:DNA restriction-modification system"/>
    <property type="evidence" value="ECO:0007669"/>
    <property type="project" value="UniProtKB-KW"/>
</dbReference>
<feature type="domain" description="DNA methylase adenine-specific" evidence="9">
    <location>
        <begin position="176"/>
        <end position="488"/>
    </location>
</feature>
<dbReference type="InterPro" id="IPR003356">
    <property type="entry name" value="DNA_methylase_A-5"/>
</dbReference>
<evidence type="ECO:0000256" key="7">
    <source>
        <dbReference type="ARBA" id="ARBA00047942"/>
    </source>
</evidence>
<gene>
    <name evidence="12" type="ORF">BECKFM1743A_GA0114220_104353</name>
    <name evidence="13" type="ORF">BECKFM1743B_GA0114221_104253</name>
    <name evidence="11" type="ORF">BECKFM1743C_GA0114222_103633</name>
</gene>
<dbReference type="InterPro" id="IPR038333">
    <property type="entry name" value="T1MK-like_N_sf"/>
</dbReference>
<evidence type="ECO:0000256" key="1">
    <source>
        <dbReference type="ARBA" id="ARBA00006594"/>
    </source>
</evidence>
<dbReference type="EMBL" id="CAADFA010000363">
    <property type="protein sequence ID" value="VFJ64238.1"/>
    <property type="molecule type" value="Genomic_DNA"/>
</dbReference>
<dbReference type="Gene3D" id="1.20.1260.30">
    <property type="match status" value="1"/>
</dbReference>
<dbReference type="AlphaFoldDB" id="A0A450TID2"/>
<evidence type="ECO:0000256" key="3">
    <source>
        <dbReference type="ARBA" id="ARBA00022603"/>
    </source>
</evidence>
<dbReference type="PRINTS" id="PR00507">
    <property type="entry name" value="N12N6MTFRASE"/>
</dbReference>
<dbReference type="GO" id="GO:0032259">
    <property type="term" value="P:methylation"/>
    <property type="evidence" value="ECO:0007669"/>
    <property type="project" value="UniProtKB-KW"/>
</dbReference>
<comment type="similarity">
    <text evidence="1">Belongs to the N(4)/N(6)-methyltransferase family.</text>
</comment>
<sequence length="531" mass="60868">METMTDKIKQSEINLAAWSACDTFRGVVDPAHYKDYILVMLFLKYISDVHRGHYDEYKKKFGNDEERIRRRFQRERFILPHVKYRSEFMGQHQEQFLADFYSLFNRRNTPVIGDLINLVFSAIEDANRAKLEGVFRGVDFNSESNLGKTKDRNRRLKHLLEDFNKSQLDMRPSRISEDVIGNTYIYLIERFASDAGKKAGEFYTPYAVSGLLAKLAAPKPGDCICDPTCGSGGLLVEAAREVGNRNFALFGMEVNGTTWALARMNMFLHGMDSARIEWCDALTSPGLVENDQLMRFNVVVANPPFSLDKWGRDEARNDRYNRFFRGIPPKSRGDYAFISHMVEAALEGEGRVVVVVSHGVLFRSGAEGRIRYRLIEDNLLDAVIGLPANLFLTTNIPVAILIFDRSREKGGVNEKNNEVLFIDASREYASGKNQNTLTKEHIEKIVTTYRTRRNEEKYARLATLDEIIKNDCNLSIPRYIDTFEEEEDVDVAQVQQTIRALEKELTKVRCERDRLLDELGVKTESDTGENR</sequence>
<dbReference type="InterPro" id="IPR051537">
    <property type="entry name" value="DNA_Adenine_Mtase"/>
</dbReference>
<keyword evidence="5" id="KW-0949">S-adenosyl-L-methionine</keyword>
<dbReference type="NCBIfam" id="TIGR00497">
    <property type="entry name" value="hsdM"/>
    <property type="match status" value="1"/>
</dbReference>
<keyword evidence="3" id="KW-0489">Methyltransferase</keyword>
<organism evidence="12">
    <name type="scientific">Candidatus Kentrum sp. FM</name>
    <dbReference type="NCBI Taxonomy" id="2126340"/>
    <lineage>
        <taxon>Bacteria</taxon>
        <taxon>Pseudomonadati</taxon>
        <taxon>Pseudomonadota</taxon>
        <taxon>Gammaproteobacteria</taxon>
        <taxon>Candidatus Kentrum</taxon>
    </lineage>
</organism>
<keyword evidence="8" id="KW-0175">Coiled coil</keyword>